<evidence type="ECO:0000256" key="2">
    <source>
        <dbReference type="SAM" id="SignalP"/>
    </source>
</evidence>
<dbReference type="Proteomes" id="UP001219518">
    <property type="component" value="Unassembled WGS sequence"/>
</dbReference>
<evidence type="ECO:0000313" key="4">
    <source>
        <dbReference type="Proteomes" id="UP001219518"/>
    </source>
</evidence>
<feature type="region of interest" description="Disordered" evidence="1">
    <location>
        <begin position="21"/>
        <end position="124"/>
    </location>
</feature>
<feature type="compositionally biased region" description="Low complexity" evidence="1">
    <location>
        <begin position="50"/>
        <end position="63"/>
    </location>
</feature>
<accession>A0AAE1HFI2</accession>
<name>A0AAE1HFI2_9NEOP</name>
<keyword evidence="4" id="KW-1185">Reference proteome</keyword>
<reference evidence="3" key="1">
    <citation type="submission" date="2021-07" db="EMBL/GenBank/DDBJ databases">
        <authorList>
            <person name="Catto M.A."/>
            <person name="Jacobson A."/>
            <person name="Kennedy G."/>
            <person name="Labadie P."/>
            <person name="Hunt B.G."/>
            <person name="Srinivasan R."/>
        </authorList>
    </citation>
    <scope>NUCLEOTIDE SEQUENCE</scope>
    <source>
        <strain evidence="3">PL_HMW_Pooled</strain>
        <tissue evidence="3">Head</tissue>
    </source>
</reference>
<sequence>MKSLPLGIVLLVCVAATLGGPVQRRSPGLNPFKCCTKGSRTTSPQRTATQEQPQQQQQQQQQQGNRSPGPMSRYASPAGILRAGHTPPRSPSRLFGNSPKVLGGTGSVSFPTTKQRRPGGIGGK</sequence>
<comment type="caution">
    <text evidence="3">The sequence shown here is derived from an EMBL/GenBank/DDBJ whole genome shotgun (WGS) entry which is preliminary data.</text>
</comment>
<evidence type="ECO:0000313" key="3">
    <source>
        <dbReference type="EMBL" id="KAK3919681.1"/>
    </source>
</evidence>
<feature type="chain" id="PRO_5042215942" evidence="2">
    <location>
        <begin position="20"/>
        <end position="124"/>
    </location>
</feature>
<keyword evidence="2" id="KW-0732">Signal</keyword>
<feature type="compositionally biased region" description="Polar residues" evidence="1">
    <location>
        <begin position="38"/>
        <end position="49"/>
    </location>
</feature>
<proteinExistence type="predicted"/>
<feature type="signal peptide" evidence="2">
    <location>
        <begin position="1"/>
        <end position="19"/>
    </location>
</feature>
<evidence type="ECO:0000256" key="1">
    <source>
        <dbReference type="SAM" id="MobiDB-lite"/>
    </source>
</evidence>
<gene>
    <name evidence="3" type="ORF">KUF71_008808</name>
</gene>
<dbReference type="AlphaFoldDB" id="A0AAE1HFI2"/>
<organism evidence="3 4">
    <name type="scientific">Frankliniella fusca</name>
    <dbReference type="NCBI Taxonomy" id="407009"/>
    <lineage>
        <taxon>Eukaryota</taxon>
        <taxon>Metazoa</taxon>
        <taxon>Ecdysozoa</taxon>
        <taxon>Arthropoda</taxon>
        <taxon>Hexapoda</taxon>
        <taxon>Insecta</taxon>
        <taxon>Pterygota</taxon>
        <taxon>Neoptera</taxon>
        <taxon>Paraneoptera</taxon>
        <taxon>Thysanoptera</taxon>
        <taxon>Terebrantia</taxon>
        <taxon>Thripoidea</taxon>
        <taxon>Thripidae</taxon>
        <taxon>Frankliniella</taxon>
    </lineage>
</organism>
<dbReference type="EMBL" id="JAHWGI010000981">
    <property type="protein sequence ID" value="KAK3919681.1"/>
    <property type="molecule type" value="Genomic_DNA"/>
</dbReference>
<reference evidence="3" key="2">
    <citation type="journal article" date="2023" name="BMC Genomics">
        <title>Pest status, molecular evolution, and epigenetic factors derived from the genome assembly of Frankliniella fusca, a thysanopteran phytovirus vector.</title>
        <authorList>
            <person name="Catto M.A."/>
            <person name="Labadie P.E."/>
            <person name="Jacobson A.L."/>
            <person name="Kennedy G.G."/>
            <person name="Srinivasan R."/>
            <person name="Hunt B.G."/>
        </authorList>
    </citation>
    <scope>NUCLEOTIDE SEQUENCE</scope>
    <source>
        <strain evidence="3">PL_HMW_Pooled</strain>
    </source>
</reference>
<protein>
    <submittedName>
        <fullName evidence="3">Splicing factor 3B subunit 1</fullName>
    </submittedName>
</protein>